<accession>A0A317V444</accession>
<gene>
    <name evidence="2" type="ORF">BO94DRAFT_561011</name>
</gene>
<name>A0A317V444_9EURO</name>
<dbReference type="OrthoDB" id="4508606at2759"/>
<dbReference type="RefSeq" id="XP_025462133.1">
    <property type="nucleotide sequence ID" value="XM_025614194.1"/>
</dbReference>
<keyword evidence="3" id="KW-1185">Reference proteome</keyword>
<dbReference type="EMBL" id="MSFK01000045">
    <property type="protein sequence ID" value="PWY68111.1"/>
    <property type="molecule type" value="Genomic_DNA"/>
</dbReference>
<organism evidence="2 3">
    <name type="scientific">Aspergillus sclerotioniger CBS 115572</name>
    <dbReference type="NCBI Taxonomy" id="1450535"/>
    <lineage>
        <taxon>Eukaryota</taxon>
        <taxon>Fungi</taxon>
        <taxon>Dikarya</taxon>
        <taxon>Ascomycota</taxon>
        <taxon>Pezizomycotina</taxon>
        <taxon>Eurotiomycetes</taxon>
        <taxon>Eurotiomycetidae</taxon>
        <taxon>Eurotiales</taxon>
        <taxon>Aspergillaceae</taxon>
        <taxon>Aspergillus</taxon>
        <taxon>Aspergillus subgen. Circumdati</taxon>
    </lineage>
</organism>
<evidence type="ECO:0000313" key="3">
    <source>
        <dbReference type="Proteomes" id="UP000246702"/>
    </source>
</evidence>
<comment type="caution">
    <text evidence="2">The sequence shown here is derived from an EMBL/GenBank/DDBJ whole genome shotgun (WGS) entry which is preliminary data.</text>
</comment>
<reference evidence="2 3" key="1">
    <citation type="submission" date="2016-12" db="EMBL/GenBank/DDBJ databases">
        <title>The genomes of Aspergillus section Nigri reveals drivers in fungal speciation.</title>
        <authorList>
            <consortium name="DOE Joint Genome Institute"/>
            <person name="Vesth T.C."/>
            <person name="Nybo J."/>
            <person name="Theobald S."/>
            <person name="Brandl J."/>
            <person name="Frisvad J.C."/>
            <person name="Nielsen K.F."/>
            <person name="Lyhne E.K."/>
            <person name="Kogle M.E."/>
            <person name="Kuo A."/>
            <person name="Riley R."/>
            <person name="Clum A."/>
            <person name="Nolan M."/>
            <person name="Lipzen A."/>
            <person name="Salamov A."/>
            <person name="Henrissat B."/>
            <person name="Wiebenga A."/>
            <person name="De Vries R.P."/>
            <person name="Grigoriev I.V."/>
            <person name="Mortensen U.H."/>
            <person name="Andersen M.R."/>
            <person name="Baker S.E."/>
        </authorList>
    </citation>
    <scope>NUCLEOTIDE SEQUENCE [LARGE SCALE GENOMIC DNA]</scope>
    <source>
        <strain evidence="2 3">CBS 115572</strain>
    </source>
</reference>
<evidence type="ECO:0000313" key="2">
    <source>
        <dbReference type="EMBL" id="PWY68111.1"/>
    </source>
</evidence>
<dbReference type="AlphaFoldDB" id="A0A317V444"/>
<dbReference type="Proteomes" id="UP000246702">
    <property type="component" value="Unassembled WGS sequence"/>
</dbReference>
<protein>
    <submittedName>
        <fullName evidence="2">Uncharacterized protein</fullName>
    </submittedName>
</protein>
<feature type="region of interest" description="Disordered" evidence="1">
    <location>
        <begin position="52"/>
        <end position="73"/>
    </location>
</feature>
<dbReference type="GeneID" id="37116337"/>
<sequence>MRDADFIICCAQATRRWSADPVRPGGGMHGVLTVMGRTEELLGMHYENYQRGRGEEKTEGGRGERDQKWKSSSVREQRVCDAHPVTRWFERKQVKCKRELPLDRFQSQLEIRTADWKAVKPQRRLQFCTDPAWRADNWHGGLCLAAVITTSELVFHTGTKRGLLFNGTHGPPPQSPGTGCLTCNGLPVRWRADASCPAYKALYLSSPRLLAKTP</sequence>
<evidence type="ECO:0000256" key="1">
    <source>
        <dbReference type="SAM" id="MobiDB-lite"/>
    </source>
</evidence>
<proteinExistence type="predicted"/>